<keyword evidence="2" id="KW-0805">Transcription regulation</keyword>
<keyword evidence="7" id="KW-1185">Reference proteome</keyword>
<evidence type="ECO:0000256" key="1">
    <source>
        <dbReference type="ARBA" id="ARBA00007682"/>
    </source>
</evidence>
<feature type="compositionally biased region" description="Polar residues" evidence="4">
    <location>
        <begin position="87"/>
        <end position="108"/>
    </location>
</feature>
<name>G4TGE5_SERID</name>
<evidence type="ECO:0000313" key="7">
    <source>
        <dbReference type="Proteomes" id="UP000007148"/>
    </source>
</evidence>
<dbReference type="InterPro" id="IPR007282">
    <property type="entry name" value="NOT2/3/5_C"/>
</dbReference>
<feature type="compositionally biased region" description="Low complexity" evidence="4">
    <location>
        <begin position="270"/>
        <end position="293"/>
    </location>
</feature>
<feature type="region of interest" description="Disordered" evidence="4">
    <location>
        <begin position="150"/>
        <end position="208"/>
    </location>
</feature>
<dbReference type="EMBL" id="CAFZ01000081">
    <property type="protein sequence ID" value="CCA70388.1"/>
    <property type="molecule type" value="Genomic_DNA"/>
</dbReference>
<dbReference type="GO" id="GO:0030015">
    <property type="term" value="C:CCR4-NOT core complex"/>
    <property type="evidence" value="ECO:0007669"/>
    <property type="project" value="InterPro"/>
</dbReference>
<comment type="similarity">
    <text evidence="1">Belongs to the CNOT2/3/5 family.</text>
</comment>
<feature type="region of interest" description="Disordered" evidence="4">
    <location>
        <begin position="232"/>
        <end position="315"/>
    </location>
</feature>
<feature type="region of interest" description="Disordered" evidence="4">
    <location>
        <begin position="56"/>
        <end position="108"/>
    </location>
</feature>
<dbReference type="OMA" id="TYSYWDP"/>
<evidence type="ECO:0000256" key="2">
    <source>
        <dbReference type="ARBA" id="ARBA00023015"/>
    </source>
</evidence>
<dbReference type="InParanoid" id="G4TGE5"/>
<evidence type="ECO:0000256" key="3">
    <source>
        <dbReference type="ARBA" id="ARBA00023163"/>
    </source>
</evidence>
<keyword evidence="3" id="KW-0804">Transcription</keyword>
<feature type="compositionally biased region" description="Low complexity" evidence="4">
    <location>
        <begin position="494"/>
        <end position="508"/>
    </location>
</feature>
<dbReference type="OrthoDB" id="25391at2759"/>
<dbReference type="Gene3D" id="2.30.30.1020">
    <property type="entry name" value="CCR4-NOT complex subunit 2/3/5, C-terminal domain"/>
    <property type="match status" value="1"/>
</dbReference>
<dbReference type="GO" id="GO:0006355">
    <property type="term" value="P:regulation of DNA-templated transcription"/>
    <property type="evidence" value="ECO:0007669"/>
    <property type="project" value="InterPro"/>
</dbReference>
<dbReference type="GO" id="GO:0000289">
    <property type="term" value="P:nuclear-transcribed mRNA poly(A) tail shortening"/>
    <property type="evidence" value="ECO:0007669"/>
    <property type="project" value="UniProtKB-ARBA"/>
</dbReference>
<evidence type="ECO:0000256" key="4">
    <source>
        <dbReference type="SAM" id="MobiDB-lite"/>
    </source>
</evidence>
<comment type="caution">
    <text evidence="6">The sequence shown here is derived from an EMBL/GenBank/DDBJ whole genome shotgun (WGS) entry which is preliminary data.</text>
</comment>
<protein>
    <submittedName>
        <fullName evidence="6">Related to CDC36-transcription factor</fullName>
    </submittedName>
</protein>
<gene>
    <name evidence="6" type="ORF">PIIN_04327</name>
</gene>
<feature type="compositionally biased region" description="Polar residues" evidence="4">
    <location>
        <begin position="301"/>
        <end position="313"/>
    </location>
</feature>
<dbReference type="Proteomes" id="UP000007148">
    <property type="component" value="Unassembled WGS sequence"/>
</dbReference>
<feature type="compositionally biased region" description="Low complexity" evidence="4">
    <location>
        <begin position="150"/>
        <end position="170"/>
    </location>
</feature>
<organism evidence="6 7">
    <name type="scientific">Serendipita indica (strain DSM 11827)</name>
    <name type="common">Root endophyte fungus</name>
    <name type="synonym">Piriformospora indica</name>
    <dbReference type="NCBI Taxonomy" id="1109443"/>
    <lineage>
        <taxon>Eukaryota</taxon>
        <taxon>Fungi</taxon>
        <taxon>Dikarya</taxon>
        <taxon>Basidiomycota</taxon>
        <taxon>Agaricomycotina</taxon>
        <taxon>Agaricomycetes</taxon>
        <taxon>Sebacinales</taxon>
        <taxon>Serendipitaceae</taxon>
        <taxon>Serendipita</taxon>
    </lineage>
</organism>
<dbReference type="InterPro" id="IPR038635">
    <property type="entry name" value="CCR4-NOT_su2/3/5_C_sf"/>
</dbReference>
<reference evidence="6 7" key="1">
    <citation type="journal article" date="2011" name="PLoS Pathog.">
        <title>Endophytic Life Strategies Decoded by Genome and Transcriptome Analyses of the Mutualistic Root Symbiont Piriformospora indica.</title>
        <authorList>
            <person name="Zuccaro A."/>
            <person name="Lahrmann U."/>
            <person name="Guldener U."/>
            <person name="Langen G."/>
            <person name="Pfiffi S."/>
            <person name="Biedenkopf D."/>
            <person name="Wong P."/>
            <person name="Samans B."/>
            <person name="Grimm C."/>
            <person name="Basiewicz M."/>
            <person name="Murat C."/>
            <person name="Martin F."/>
            <person name="Kogel K.H."/>
        </authorList>
    </citation>
    <scope>NUCLEOTIDE SEQUENCE [LARGE SCALE GENOMIC DNA]</scope>
    <source>
        <strain evidence="6 7">DSM 11827</strain>
    </source>
</reference>
<feature type="compositionally biased region" description="Polar residues" evidence="4">
    <location>
        <begin position="236"/>
        <end position="248"/>
    </location>
</feature>
<dbReference type="InterPro" id="IPR040168">
    <property type="entry name" value="Not2/3/5"/>
</dbReference>
<feature type="region of interest" description="Disordered" evidence="4">
    <location>
        <begin position="1"/>
        <end position="41"/>
    </location>
</feature>
<dbReference type="AlphaFoldDB" id="G4TGE5"/>
<evidence type="ECO:0000259" key="5">
    <source>
        <dbReference type="Pfam" id="PF04153"/>
    </source>
</evidence>
<dbReference type="HOGENOM" id="CLU_028051_1_0_1"/>
<dbReference type="eggNOG" id="KOG2151">
    <property type="taxonomic scope" value="Eukaryota"/>
</dbReference>
<evidence type="ECO:0000313" key="6">
    <source>
        <dbReference type="EMBL" id="CCA70388.1"/>
    </source>
</evidence>
<dbReference type="STRING" id="1109443.G4TGE5"/>
<proteinExistence type="inferred from homology"/>
<sequence length="540" mass="58214">MYRTQYSQYPPINQNRPGIAYSSTIPGSRTPNVVGAGPHQATGPVAFLRQAQNGPYGFSSSLSQQQTPSSSLQQPQLLSSTAHAQAANGQQLLSAQTSRPLTSTKSDGQQLDLNEFPALGAAGSSTTTPAAGGLSAGSGTAVNATNSSASYAAQAQHHSSSSSAQGPAQPLGGNGVARDFTNPDDFPALGGPSTAHDAQLQPPGLNGYQAQQQPISILRNPMLQGDDKRQVFGLKQNPSTPSSWNLHTSPAVYGSATNGHSQQQTLANPQHLAQQQQQQQQQQLAQAASGAQQPDDALSLAPTSTTNQQQLVQPHTPADQVLHSAADRWGLLALVRALRQQTDDVLSSGQDLGLLGMELDNPGSLYPKFATPWADYMSVEPTTEPNYHLPSCYNVAPPPPNPKKAAQFSDETLFFTFYSMPRDLFQDIAAQELYNRKWRYHKTQRLWIHMDGVNPESLRPGAEPALFTIWDVEAWERQPRMLRFDVRELENRDQANAASNPSAQSNAAERPTQGGPIGIQQAAAAQRQQFAQPMQQHLRV</sequence>
<dbReference type="PANTHER" id="PTHR23326">
    <property type="entry name" value="CCR4 NOT-RELATED"/>
    <property type="match status" value="1"/>
</dbReference>
<feature type="region of interest" description="Disordered" evidence="4">
    <location>
        <begin position="119"/>
        <end position="138"/>
    </location>
</feature>
<feature type="compositionally biased region" description="Polar residues" evidence="4">
    <location>
        <begin position="255"/>
        <end position="268"/>
    </location>
</feature>
<accession>G4TGE5</accession>
<feature type="compositionally biased region" description="Low complexity" evidence="4">
    <location>
        <begin position="59"/>
        <end position="81"/>
    </location>
</feature>
<feature type="compositionally biased region" description="Polar residues" evidence="4">
    <location>
        <begin position="1"/>
        <end position="31"/>
    </location>
</feature>
<dbReference type="Pfam" id="PF04153">
    <property type="entry name" value="NOT2_3_5_C"/>
    <property type="match status" value="1"/>
</dbReference>
<feature type="region of interest" description="Disordered" evidence="4">
    <location>
        <begin position="493"/>
        <end position="515"/>
    </location>
</feature>
<feature type="domain" description="NOT2/NOT3/NOT5 C-terminal" evidence="5">
    <location>
        <begin position="367"/>
        <end position="489"/>
    </location>
</feature>